<evidence type="ECO:0000313" key="2">
    <source>
        <dbReference type="EMBL" id="SLN77272.1"/>
    </source>
</evidence>
<accession>A0A1Y5U593</accession>
<keyword evidence="3" id="KW-1185">Reference proteome</keyword>
<organism evidence="2 3">
    <name type="scientific">Oceanibacterium hippocampi</name>
    <dbReference type="NCBI Taxonomy" id="745714"/>
    <lineage>
        <taxon>Bacteria</taxon>
        <taxon>Pseudomonadati</taxon>
        <taxon>Pseudomonadota</taxon>
        <taxon>Alphaproteobacteria</taxon>
        <taxon>Sneathiellales</taxon>
        <taxon>Sneathiellaceae</taxon>
        <taxon>Oceanibacterium</taxon>
    </lineage>
</organism>
<dbReference type="AlphaFoldDB" id="A0A1Y5U593"/>
<dbReference type="OrthoDB" id="7996630at2"/>
<dbReference type="EMBL" id="FWFR01000006">
    <property type="protein sequence ID" value="SLN77272.1"/>
    <property type="molecule type" value="Genomic_DNA"/>
</dbReference>
<gene>
    <name evidence="2" type="ORF">OCH7691_04365</name>
</gene>
<dbReference type="Proteomes" id="UP000193200">
    <property type="component" value="Unassembled WGS sequence"/>
</dbReference>
<feature type="region of interest" description="Disordered" evidence="1">
    <location>
        <begin position="46"/>
        <end position="73"/>
    </location>
</feature>
<evidence type="ECO:0000256" key="1">
    <source>
        <dbReference type="SAM" id="MobiDB-lite"/>
    </source>
</evidence>
<dbReference type="InParanoid" id="A0A1Y5U593"/>
<dbReference type="RefSeq" id="WP_085885695.1">
    <property type="nucleotide sequence ID" value="NZ_FWFR01000006.1"/>
</dbReference>
<reference evidence="2 3" key="1">
    <citation type="submission" date="2017-03" db="EMBL/GenBank/DDBJ databases">
        <authorList>
            <person name="Afonso C.L."/>
            <person name="Miller P.J."/>
            <person name="Scott M.A."/>
            <person name="Spackman E."/>
            <person name="Goraichik I."/>
            <person name="Dimitrov K.M."/>
            <person name="Suarez D.L."/>
            <person name="Swayne D.E."/>
        </authorList>
    </citation>
    <scope>NUCLEOTIDE SEQUENCE [LARGE SCALE GENOMIC DNA]</scope>
    <source>
        <strain evidence="2 3">CECT 7691</strain>
    </source>
</reference>
<feature type="region of interest" description="Disordered" evidence="1">
    <location>
        <begin position="1"/>
        <end position="25"/>
    </location>
</feature>
<evidence type="ECO:0000313" key="3">
    <source>
        <dbReference type="Proteomes" id="UP000193200"/>
    </source>
</evidence>
<sequence>MRVTPHRGGLGRGVSVPPRRLAAGRPAPAATCQFIAGDPRHDPTRCGAPVKPGSSWCPDHHARCHRPPEEDEE</sequence>
<proteinExistence type="predicted"/>
<protein>
    <recommendedName>
        <fullName evidence="4">GcrA cell cycle regulator</fullName>
    </recommendedName>
</protein>
<evidence type="ECO:0008006" key="4">
    <source>
        <dbReference type="Google" id="ProtNLM"/>
    </source>
</evidence>
<name>A0A1Y5U593_9PROT</name>